<dbReference type="EMBL" id="JAFCIX010000575">
    <property type="protein sequence ID" value="KAH6586228.1"/>
    <property type="molecule type" value="Genomic_DNA"/>
</dbReference>
<evidence type="ECO:0000313" key="2">
    <source>
        <dbReference type="Proteomes" id="UP001648503"/>
    </source>
</evidence>
<gene>
    <name evidence="1" type="ORF">BASA50_000693</name>
</gene>
<protein>
    <submittedName>
        <fullName evidence="1">Uncharacterized protein</fullName>
    </submittedName>
</protein>
<reference evidence="1 2" key="1">
    <citation type="submission" date="2021-02" db="EMBL/GenBank/DDBJ databases">
        <title>Variation within the Batrachochytrium salamandrivorans European outbreak.</title>
        <authorList>
            <person name="Kelly M."/>
            <person name="Pasmans F."/>
            <person name="Shea T.P."/>
            <person name="Munoz J.F."/>
            <person name="Carranza S."/>
            <person name="Cuomo C.A."/>
            <person name="Martel A."/>
        </authorList>
    </citation>
    <scope>NUCLEOTIDE SEQUENCE [LARGE SCALE GENOMIC DNA]</scope>
    <source>
        <strain evidence="1 2">AMFP18/2</strain>
    </source>
</reference>
<comment type="caution">
    <text evidence="1">The sequence shown here is derived from an EMBL/GenBank/DDBJ whole genome shotgun (WGS) entry which is preliminary data.</text>
</comment>
<dbReference type="Proteomes" id="UP001648503">
    <property type="component" value="Unassembled WGS sequence"/>
</dbReference>
<keyword evidence="2" id="KW-1185">Reference proteome</keyword>
<evidence type="ECO:0000313" key="1">
    <source>
        <dbReference type="EMBL" id="KAH6586228.1"/>
    </source>
</evidence>
<organism evidence="1 2">
    <name type="scientific">Batrachochytrium salamandrivorans</name>
    <dbReference type="NCBI Taxonomy" id="1357716"/>
    <lineage>
        <taxon>Eukaryota</taxon>
        <taxon>Fungi</taxon>
        <taxon>Fungi incertae sedis</taxon>
        <taxon>Chytridiomycota</taxon>
        <taxon>Chytridiomycota incertae sedis</taxon>
        <taxon>Chytridiomycetes</taxon>
        <taxon>Rhizophydiales</taxon>
        <taxon>Rhizophydiales incertae sedis</taxon>
        <taxon>Batrachochytrium</taxon>
    </lineage>
</organism>
<name>A0ABQ8EWD1_9FUNG</name>
<sequence length="103" mass="12192">MIQHKLNNDLVHNDLLIKMFNIQKEILDLMTQVENESSEYRTTMELANHLTQTKLAEGFNSDDTNYQKVMEVLDQIDECLIEFEKLELKYLVNIILYQRIALS</sequence>
<accession>A0ABQ8EWD1</accession>
<proteinExistence type="predicted"/>